<reference evidence="2 3" key="1">
    <citation type="journal article" date="2024" name="Curr. Microbiol.">
        <title>Luteibacter sahnii sp. nov., A Novel Yellow-Colored Xanthomonadin Pigment Producing Probiotic Bacterium from Healthy Rice Seed Microbiome.</title>
        <authorList>
            <person name="Jaiswal G."/>
            <person name="Rana R."/>
            <person name="Nayak P.K."/>
            <person name="Chouhan R."/>
            <person name="Gandhi S.G."/>
            <person name="Patel H.K."/>
            <person name="Patil P.B."/>
        </authorList>
    </citation>
    <scope>NUCLEOTIDE SEQUENCE [LARGE SCALE GENOMIC DNA]</scope>
    <source>
        <strain evidence="2 3">PPL201</strain>
    </source>
</reference>
<dbReference type="EMBL" id="JARJJS010000002">
    <property type="protein sequence ID" value="MDF4025700.1"/>
    <property type="molecule type" value="Genomic_DNA"/>
</dbReference>
<dbReference type="InterPro" id="IPR015069">
    <property type="entry name" value="2H-PEstase_DUF1868"/>
</dbReference>
<organism evidence="2 3">
    <name type="scientific">Luteibacter sahnii</name>
    <dbReference type="NCBI Taxonomy" id="3021977"/>
    <lineage>
        <taxon>Bacteria</taxon>
        <taxon>Pseudomonadati</taxon>
        <taxon>Pseudomonadota</taxon>
        <taxon>Gammaproteobacteria</taxon>
        <taxon>Lysobacterales</taxon>
        <taxon>Rhodanobacteraceae</taxon>
        <taxon>Luteibacter</taxon>
    </lineage>
</organism>
<protein>
    <submittedName>
        <fullName evidence="2">DUF1868 domain-containing protein</fullName>
    </submittedName>
</protein>
<proteinExistence type="predicted"/>
<dbReference type="InterPro" id="IPR009097">
    <property type="entry name" value="Cyclic_Pdiesterase"/>
</dbReference>
<evidence type="ECO:0000313" key="2">
    <source>
        <dbReference type="EMBL" id="MDF4025700.1"/>
    </source>
</evidence>
<feature type="domain" description="DUF1868" evidence="1">
    <location>
        <begin position="51"/>
        <end position="166"/>
    </location>
</feature>
<dbReference type="Gene3D" id="3.90.1140.10">
    <property type="entry name" value="Cyclic phosphodiesterase"/>
    <property type="match status" value="1"/>
</dbReference>
<gene>
    <name evidence="2" type="ORF">P3W24_12055</name>
</gene>
<comment type="caution">
    <text evidence="2">The sequence shown here is derived from an EMBL/GenBank/DDBJ whole genome shotgun (WGS) entry which is preliminary data.</text>
</comment>
<keyword evidence="3" id="KW-1185">Reference proteome</keyword>
<evidence type="ECO:0000313" key="3">
    <source>
        <dbReference type="Proteomes" id="UP001528850"/>
    </source>
</evidence>
<dbReference type="PROSITE" id="PS51318">
    <property type="entry name" value="TAT"/>
    <property type="match status" value="1"/>
</dbReference>
<evidence type="ECO:0000259" key="1">
    <source>
        <dbReference type="Pfam" id="PF08975"/>
    </source>
</evidence>
<accession>A0ABT6BC45</accession>
<dbReference type="InterPro" id="IPR006311">
    <property type="entry name" value="TAT_signal"/>
</dbReference>
<sequence>MTSSPSTQTPLSAAPLDETRRHWLRLGGTALAGLSLLTCARAATPHAVGHKFFADGRVKPFGGNTIICHLPQQDAGYASFDALLDVYRDFPHHPFMAKMAPLPPSSYHMTVLGCADDEHRKPGLWPHGVPMDAPMAECDALLMQRLTSFSLDCELPLRMRVDDQRPGPGEGLRIEMAPVDAAEERKLRRLRDQLADLTGIRAPDHDRFTFHISLAYLVGELHAEEREALERARRAWHTELARKVPVWHLGAPEFCTFDDMFAFRRRMYLV</sequence>
<name>A0ABT6BC45_9GAMM</name>
<dbReference type="Pfam" id="PF08975">
    <property type="entry name" value="2H-phosphodiest"/>
    <property type="match status" value="1"/>
</dbReference>
<dbReference type="Proteomes" id="UP001528850">
    <property type="component" value="Unassembled WGS sequence"/>
</dbReference>
<dbReference type="SUPFAM" id="SSF55144">
    <property type="entry name" value="LigT-like"/>
    <property type="match status" value="1"/>
</dbReference>